<dbReference type="OrthoDB" id="3358615at2"/>
<keyword evidence="4 5" id="KW-0472">Membrane</keyword>
<feature type="transmembrane region" description="Helical" evidence="5">
    <location>
        <begin position="60"/>
        <end position="79"/>
    </location>
</feature>
<dbReference type="RefSeq" id="WP_141197082.1">
    <property type="nucleotide sequence ID" value="NZ_CP041186.1"/>
</dbReference>
<evidence type="ECO:0000256" key="2">
    <source>
        <dbReference type="ARBA" id="ARBA00022692"/>
    </source>
</evidence>
<evidence type="ECO:0000313" key="6">
    <source>
        <dbReference type="EMBL" id="QDG50590.1"/>
    </source>
</evidence>
<dbReference type="EMBL" id="CP041186">
    <property type="protein sequence ID" value="QDG50590.1"/>
    <property type="molecule type" value="Genomic_DNA"/>
</dbReference>
<keyword evidence="2 5" id="KW-0812">Transmembrane</keyword>
<feature type="transmembrane region" description="Helical" evidence="5">
    <location>
        <begin position="29"/>
        <end position="54"/>
    </location>
</feature>
<gene>
    <name evidence="6" type="ORF">FIV42_07530</name>
</gene>
<feature type="transmembrane region" description="Helical" evidence="5">
    <location>
        <begin position="229"/>
        <end position="247"/>
    </location>
</feature>
<organism evidence="6 7">
    <name type="scientific">Persicimonas caeni</name>
    <dbReference type="NCBI Taxonomy" id="2292766"/>
    <lineage>
        <taxon>Bacteria</taxon>
        <taxon>Deltaproteobacteria</taxon>
        <taxon>Bradymonadales</taxon>
        <taxon>Bradymonadaceae</taxon>
        <taxon>Persicimonas</taxon>
    </lineage>
</organism>
<accession>A0A5B8Y2G6</accession>
<proteinExistence type="predicted"/>
<feature type="transmembrane region" description="Helical" evidence="5">
    <location>
        <begin position="155"/>
        <end position="176"/>
    </location>
</feature>
<comment type="subcellular location">
    <subcellularLocation>
        <location evidence="1">Membrane</location>
        <topology evidence="1">Multi-pass membrane protein</topology>
    </subcellularLocation>
</comment>
<evidence type="ECO:0000256" key="4">
    <source>
        <dbReference type="ARBA" id="ARBA00023136"/>
    </source>
</evidence>
<keyword evidence="3 5" id="KW-1133">Transmembrane helix</keyword>
<dbReference type="Gene3D" id="1.20.1080.10">
    <property type="entry name" value="Glycerol uptake facilitator protein"/>
    <property type="match status" value="1"/>
</dbReference>
<feature type="transmembrane region" description="Helical" evidence="5">
    <location>
        <begin position="110"/>
        <end position="135"/>
    </location>
</feature>
<dbReference type="Pfam" id="PF01226">
    <property type="entry name" value="Form_Nir_trans"/>
    <property type="match status" value="1"/>
</dbReference>
<dbReference type="GO" id="GO:0005886">
    <property type="term" value="C:plasma membrane"/>
    <property type="evidence" value="ECO:0007669"/>
    <property type="project" value="TreeGrafter"/>
</dbReference>
<sequence>MSVAPKPSEIFHRAADEGDRRLGQSMLELVSTSFIAGFTIVFGLVALGIAHSLVKPQWGQVSQLAGALAFAVGLVFLIVGRAELFNENFFDPVATAFEQGELKAGAILRLWGLTFLLNLVGGGLFALVFGVAGVLPKGAASALATLAEEIAGRGVWTVLASAFVGGALVSLLSFMLKGVNSVVGRILMAYLVGFLLAFGPFDHVIVTVLHVFFGILFDAAVDFGDLFRIMGLVTAGNLVGGVGLVTFSHVAQAKGASDDDG</sequence>
<dbReference type="InterPro" id="IPR023271">
    <property type="entry name" value="Aquaporin-like"/>
</dbReference>
<evidence type="ECO:0000313" key="7">
    <source>
        <dbReference type="Proteomes" id="UP000315995"/>
    </source>
</evidence>
<protein>
    <submittedName>
        <fullName evidence="6">Formate/nitrite transporter family protein</fullName>
    </submittedName>
</protein>
<dbReference type="PANTHER" id="PTHR30520:SF2">
    <property type="entry name" value="INNER MEMBRANE PROTEIN YFDC"/>
    <property type="match status" value="1"/>
</dbReference>
<accession>A0A4Y6PQS2</accession>
<dbReference type="Proteomes" id="UP000315995">
    <property type="component" value="Chromosome"/>
</dbReference>
<evidence type="ECO:0000256" key="3">
    <source>
        <dbReference type="ARBA" id="ARBA00022989"/>
    </source>
</evidence>
<evidence type="ECO:0000256" key="1">
    <source>
        <dbReference type="ARBA" id="ARBA00004141"/>
    </source>
</evidence>
<dbReference type="GO" id="GO:0015499">
    <property type="term" value="F:formate transmembrane transporter activity"/>
    <property type="evidence" value="ECO:0007669"/>
    <property type="project" value="TreeGrafter"/>
</dbReference>
<dbReference type="InterPro" id="IPR000292">
    <property type="entry name" value="For/NO2_transpt"/>
</dbReference>
<dbReference type="AlphaFoldDB" id="A0A4Y6PQS2"/>
<reference evidence="6 7" key="1">
    <citation type="submission" date="2019-06" db="EMBL/GenBank/DDBJ databases">
        <title>Persicimonas caeni gen. nov., sp. nov., a predatory bacterium isolated from solar saltern.</title>
        <authorList>
            <person name="Wang S."/>
        </authorList>
    </citation>
    <scope>NUCLEOTIDE SEQUENCE [LARGE SCALE GENOMIC DNA]</scope>
    <source>
        <strain evidence="6 7">YN101</strain>
    </source>
</reference>
<keyword evidence="7" id="KW-1185">Reference proteome</keyword>
<name>A0A4Y6PQS2_PERCE</name>
<evidence type="ECO:0000256" key="5">
    <source>
        <dbReference type="SAM" id="Phobius"/>
    </source>
</evidence>
<dbReference type="PANTHER" id="PTHR30520">
    <property type="entry name" value="FORMATE TRANSPORTER-RELATED"/>
    <property type="match status" value="1"/>
</dbReference>
<feature type="transmembrane region" description="Helical" evidence="5">
    <location>
        <begin position="188"/>
        <end position="217"/>
    </location>
</feature>